<gene>
    <name evidence="1" type="ORF">ENM99_03150</name>
</gene>
<comment type="caution">
    <text evidence="1">The sequence shown here is derived from an EMBL/GenBank/DDBJ whole genome shotgun (WGS) entry which is preliminary data.</text>
</comment>
<name>A0A7C6A6T2_DESAE</name>
<reference evidence="1" key="1">
    <citation type="journal article" date="2020" name="mSystems">
        <title>Genome- and Community-Level Interaction Insights into Carbon Utilization and Element Cycling Functions of Hydrothermarchaeota in Hydrothermal Sediment.</title>
        <authorList>
            <person name="Zhou Z."/>
            <person name="Liu Y."/>
            <person name="Xu W."/>
            <person name="Pan J."/>
            <person name="Luo Z.H."/>
            <person name="Li M."/>
        </authorList>
    </citation>
    <scope>NUCLEOTIDE SEQUENCE [LARGE SCALE GENOMIC DNA]</scope>
    <source>
        <strain evidence="1">SpSt-1135</strain>
    </source>
</reference>
<organism evidence="1">
    <name type="scientific">Desulfurella acetivorans</name>
    <dbReference type="NCBI Taxonomy" id="33002"/>
    <lineage>
        <taxon>Bacteria</taxon>
        <taxon>Pseudomonadati</taxon>
        <taxon>Campylobacterota</taxon>
        <taxon>Desulfurellia</taxon>
        <taxon>Desulfurellales</taxon>
        <taxon>Desulfurellaceae</taxon>
        <taxon>Desulfurella</taxon>
    </lineage>
</organism>
<dbReference type="Proteomes" id="UP000886400">
    <property type="component" value="Unassembled WGS sequence"/>
</dbReference>
<evidence type="ECO:0008006" key="2">
    <source>
        <dbReference type="Google" id="ProtNLM"/>
    </source>
</evidence>
<protein>
    <recommendedName>
        <fullName evidence="2">Lipoprotein</fullName>
    </recommendedName>
</protein>
<accession>A0A7C6A6T2</accession>
<dbReference type="EMBL" id="DRZX01000153">
    <property type="protein sequence ID" value="HHS48841.1"/>
    <property type="molecule type" value="Genomic_DNA"/>
</dbReference>
<dbReference type="PROSITE" id="PS51257">
    <property type="entry name" value="PROKAR_LIPOPROTEIN"/>
    <property type="match status" value="1"/>
</dbReference>
<proteinExistence type="predicted"/>
<dbReference type="AlphaFoldDB" id="A0A7C6A6T2"/>
<evidence type="ECO:0000313" key="1">
    <source>
        <dbReference type="EMBL" id="HHS48841.1"/>
    </source>
</evidence>
<sequence>MQKNKIFLLLVITFFISSCTQLRQVGFRDYETSFSKQIDKQTVEKKLYRDFETVVIAKVTYFDQTLANQYYNYLKQHNAISKSNQHLYDSFVNDCSKNTVFWVNLYSSYYESSNISDKKSFWNVYLDCNGKRIQPVKIEEVSKDSPLNAWLYLKPKNYWSNNYIVKFDKSCDSNTIDFNMASIIGSLDFKFR</sequence>